<dbReference type="KEGG" id="xcu:J159_01655"/>
<dbReference type="GeneID" id="66913400"/>
<dbReference type="Proteomes" id="UP000052230">
    <property type="component" value="Unassembled WGS sequence"/>
</dbReference>
<evidence type="ECO:0000313" key="4">
    <source>
        <dbReference type="Proteomes" id="UP000052230"/>
    </source>
</evidence>
<feature type="compositionally biased region" description="Polar residues" evidence="1">
    <location>
        <begin position="279"/>
        <end position="290"/>
    </location>
</feature>
<dbReference type="KEGG" id="xcr:J163_01655"/>
<feature type="region of interest" description="Disordered" evidence="1">
    <location>
        <begin position="279"/>
        <end position="298"/>
    </location>
</feature>
<sequence length="298" mass="34222">MARLAESSVVIAFRDWQWINRRAKAAKPDIMISLEGNPETYLGDLEVAFDEKFFLFEVKSTSSTIKEEWNKTVDKKPKPKTLFKTICQTLNEYGKAINDKDSKTQEKNWHRLSQSMRGHHFLYWDPTISHFAIKPYIFAIYKEHKLNIKDLSKLGIDAPHMNTATLFITSHCLGASQSPVWQEGGDIKYEQISSITPEMLLDKSARLISGLISKTRYWNHLGLSLEELQDYVGFICKNRSYETRCLLTSDSGHIFVETLNTSDLKKIVSAIHHKQVEPNSTPQFNKNSLYETAKKSPS</sequence>
<dbReference type="Proteomes" id="UP000653002">
    <property type="component" value="Unassembled WGS sequence"/>
</dbReference>
<dbReference type="RefSeq" id="WP_011050967.1">
    <property type="nucleotide sequence ID" value="NZ_CAVLHM010000037.1"/>
</dbReference>
<reference evidence="2 4" key="1">
    <citation type="submission" date="2014-09" db="EMBL/GenBank/DDBJ databases">
        <authorList>
            <person name="Regsiter A."/>
        </authorList>
    </citation>
    <scope>NUCLEOTIDE SEQUENCE [LARGE SCALE GENOMIC DNA]</scope>
</reference>
<comment type="caution">
    <text evidence="2">The sequence shown here is derived from an EMBL/GenBank/DDBJ whole genome shotgun (WGS) entry which is preliminary data.</text>
</comment>
<dbReference type="EMBL" id="CCXZ01000113">
    <property type="protein sequence ID" value="CEG15787.1"/>
    <property type="molecule type" value="Genomic_DNA"/>
</dbReference>
<accession>A0A0U5G7B0</accession>
<dbReference type="KEGG" id="xcw:J162_01655"/>
<gene>
    <name evidence="3" type="ORF">GUH15_17045</name>
    <name evidence="2" type="ORF">XAC3562_210251</name>
</gene>
<dbReference type="EMBL" id="JAABFR010001269">
    <property type="protein sequence ID" value="MBD4337730.1"/>
    <property type="molecule type" value="Genomic_DNA"/>
</dbReference>
<evidence type="ECO:0000313" key="2">
    <source>
        <dbReference type="EMBL" id="CEG15787.1"/>
    </source>
</evidence>
<name>A0A0U5G7B0_XANCI</name>
<reference evidence="3" key="2">
    <citation type="submission" date="2020-01" db="EMBL/GenBank/DDBJ databases">
        <authorList>
            <person name="Richard D."/>
        </authorList>
    </citation>
    <scope>NUCLEOTIDE SEQUENCE</scope>
    <source>
        <strain evidence="3">JP541</strain>
    </source>
</reference>
<dbReference type="KEGG" id="xcm:J164_01655"/>
<dbReference type="OMA" id="IAFRDWQ"/>
<evidence type="ECO:0000313" key="3">
    <source>
        <dbReference type="EMBL" id="MBD4337730.1"/>
    </source>
</evidence>
<proteinExistence type="predicted"/>
<dbReference type="KEGG" id="xcn:J169_01655"/>
<keyword evidence="4" id="KW-1185">Reference proteome</keyword>
<dbReference type="AlphaFoldDB" id="A0A0U5G7B0"/>
<evidence type="ECO:0000256" key="1">
    <source>
        <dbReference type="SAM" id="MobiDB-lite"/>
    </source>
</evidence>
<organism evidence="2 4">
    <name type="scientific">Xanthomonas citri pv. citri</name>
    <dbReference type="NCBI Taxonomy" id="611301"/>
    <lineage>
        <taxon>Bacteria</taxon>
        <taxon>Pseudomonadati</taxon>
        <taxon>Pseudomonadota</taxon>
        <taxon>Gammaproteobacteria</taxon>
        <taxon>Lysobacterales</taxon>
        <taxon>Lysobacteraceae</taxon>
        <taxon>Xanthomonas</taxon>
    </lineage>
</organism>
<protein>
    <submittedName>
        <fullName evidence="2">Uncharacterized protein</fullName>
    </submittedName>
</protein>
<dbReference type="KEGG" id="xcf:J172_01650"/>